<gene>
    <name evidence="2" type="ORF">COU14_00305</name>
</gene>
<evidence type="ECO:0000313" key="3">
    <source>
        <dbReference type="Proteomes" id="UP000229612"/>
    </source>
</evidence>
<reference evidence="3" key="1">
    <citation type="submission" date="2017-09" db="EMBL/GenBank/DDBJ databases">
        <title>Depth-based differentiation of microbial function through sediment-hosted aquifers and enrichment of novel symbionts in the deep terrestrial subsurface.</title>
        <authorList>
            <person name="Probst A.J."/>
            <person name="Ladd B."/>
            <person name="Jarett J.K."/>
            <person name="Geller-Mcgrath D.E."/>
            <person name="Sieber C.M.K."/>
            <person name="Emerson J.B."/>
            <person name="Anantharaman K."/>
            <person name="Thomas B.C."/>
            <person name="Malmstrom R."/>
            <person name="Stieglmeier M."/>
            <person name="Klingl A."/>
            <person name="Woyke T."/>
            <person name="Ryan C.M."/>
            <person name="Banfield J.F."/>
        </authorList>
    </citation>
    <scope>NUCLEOTIDE SEQUENCE [LARGE SCALE GENOMIC DNA]</scope>
</reference>
<evidence type="ECO:0000256" key="1">
    <source>
        <dbReference type="SAM" id="Phobius"/>
    </source>
</evidence>
<sequence length="143" mass="16459">MKNYLQFKVWPVTAGLLLAFITMMLFEFVNSFFFPFPEDMAVKEVKAFTDTLPWTVYILVFLGWIVGSFLAGYTTTRLAGEQVFRFSLIVGIILTLLGVVNNMMIGHDMVFNVIGLPMFLIFTYLGHLYCRRTVQKFDNLNLS</sequence>
<dbReference type="EMBL" id="PFBG01000003">
    <property type="protein sequence ID" value="PIR86211.1"/>
    <property type="molecule type" value="Genomic_DNA"/>
</dbReference>
<feature type="transmembrane region" description="Helical" evidence="1">
    <location>
        <begin position="54"/>
        <end position="74"/>
    </location>
</feature>
<feature type="transmembrane region" description="Helical" evidence="1">
    <location>
        <begin position="110"/>
        <end position="130"/>
    </location>
</feature>
<organism evidence="2 3">
    <name type="scientific">Candidatus Kaiserbacteria bacterium CG10_big_fil_rev_8_21_14_0_10_44_10</name>
    <dbReference type="NCBI Taxonomy" id="1974606"/>
    <lineage>
        <taxon>Bacteria</taxon>
        <taxon>Candidatus Kaiseribacteriota</taxon>
    </lineage>
</organism>
<dbReference type="Proteomes" id="UP000229612">
    <property type="component" value="Unassembled WGS sequence"/>
</dbReference>
<feature type="transmembrane region" description="Helical" evidence="1">
    <location>
        <begin position="12"/>
        <end position="34"/>
    </location>
</feature>
<proteinExistence type="predicted"/>
<keyword evidence="1" id="KW-0472">Membrane</keyword>
<protein>
    <submittedName>
        <fullName evidence="2">Uncharacterized protein</fullName>
    </submittedName>
</protein>
<feature type="transmembrane region" description="Helical" evidence="1">
    <location>
        <begin position="86"/>
        <end position="104"/>
    </location>
</feature>
<comment type="caution">
    <text evidence="2">The sequence shown here is derived from an EMBL/GenBank/DDBJ whole genome shotgun (WGS) entry which is preliminary data.</text>
</comment>
<evidence type="ECO:0000313" key="2">
    <source>
        <dbReference type="EMBL" id="PIR86211.1"/>
    </source>
</evidence>
<name>A0A2H0UII8_9BACT</name>
<keyword evidence="1" id="KW-1133">Transmembrane helix</keyword>
<accession>A0A2H0UII8</accession>
<keyword evidence="1" id="KW-0812">Transmembrane</keyword>
<dbReference type="AlphaFoldDB" id="A0A2H0UII8"/>